<feature type="domain" description="Leucine-rich repeat-containing N-terminal plant-type" evidence="4">
    <location>
        <begin position="14"/>
        <end position="58"/>
    </location>
</feature>
<evidence type="ECO:0000256" key="1">
    <source>
        <dbReference type="ARBA" id="ARBA00022614"/>
    </source>
</evidence>
<evidence type="ECO:0000256" key="2">
    <source>
        <dbReference type="ARBA" id="ARBA00022729"/>
    </source>
</evidence>
<dbReference type="Pfam" id="PF08263">
    <property type="entry name" value="LRRNT_2"/>
    <property type="match status" value="1"/>
</dbReference>
<dbReference type="InterPro" id="IPR013210">
    <property type="entry name" value="LRR_N_plant-typ"/>
</dbReference>
<evidence type="ECO:0000259" key="4">
    <source>
        <dbReference type="Pfam" id="PF08263"/>
    </source>
</evidence>
<keyword evidence="3" id="KW-0677">Repeat</keyword>
<dbReference type="OrthoDB" id="1738872at2759"/>
<evidence type="ECO:0000256" key="3">
    <source>
        <dbReference type="ARBA" id="ARBA00022737"/>
    </source>
</evidence>
<dbReference type="InterPro" id="IPR001611">
    <property type="entry name" value="Leu-rich_rpt"/>
</dbReference>
<keyword evidence="6" id="KW-1185">Reference proteome</keyword>
<dbReference type="Proteomes" id="UP000325577">
    <property type="component" value="Linkage Group LG4"/>
</dbReference>
<gene>
    <name evidence="5" type="ORF">F0562_009163</name>
</gene>
<dbReference type="Pfam" id="PF13855">
    <property type="entry name" value="LRR_8"/>
    <property type="match status" value="1"/>
</dbReference>
<dbReference type="SUPFAM" id="SSF52058">
    <property type="entry name" value="L domain-like"/>
    <property type="match status" value="1"/>
</dbReference>
<keyword evidence="1" id="KW-0433">Leucine-rich repeat</keyword>
<dbReference type="InterPro" id="IPR032675">
    <property type="entry name" value="LRR_dom_sf"/>
</dbReference>
<dbReference type="PANTHER" id="PTHR48060">
    <property type="entry name" value="DNA DAMAGE-REPAIR/TOLERATION PROTEIN DRT100"/>
    <property type="match status" value="1"/>
</dbReference>
<protein>
    <recommendedName>
        <fullName evidence="4">Leucine-rich repeat-containing N-terminal plant-type domain-containing protein</fullName>
    </recommendedName>
</protein>
<dbReference type="EMBL" id="CM018047">
    <property type="protein sequence ID" value="KAA8522675.1"/>
    <property type="molecule type" value="Genomic_DNA"/>
</dbReference>
<reference evidence="5 6" key="1">
    <citation type="submission" date="2019-09" db="EMBL/GenBank/DDBJ databases">
        <title>A chromosome-level genome assembly of the Chinese tupelo Nyssa sinensis.</title>
        <authorList>
            <person name="Yang X."/>
            <person name="Kang M."/>
            <person name="Yang Y."/>
            <person name="Xiong H."/>
            <person name="Wang M."/>
            <person name="Zhang Z."/>
            <person name="Wang Z."/>
            <person name="Wu H."/>
            <person name="Ma T."/>
            <person name="Liu J."/>
            <person name="Xi Z."/>
        </authorList>
    </citation>
    <scope>NUCLEOTIDE SEQUENCE [LARGE SCALE GENOMIC DNA]</scope>
    <source>
        <strain evidence="5">J267</strain>
        <tissue evidence="5">Leaf</tissue>
    </source>
</reference>
<accession>A0A5J4ZVA0</accession>
<keyword evidence="2" id="KW-0732">Signal</keyword>
<evidence type="ECO:0000313" key="6">
    <source>
        <dbReference type="Proteomes" id="UP000325577"/>
    </source>
</evidence>
<organism evidence="5 6">
    <name type="scientific">Nyssa sinensis</name>
    <dbReference type="NCBI Taxonomy" id="561372"/>
    <lineage>
        <taxon>Eukaryota</taxon>
        <taxon>Viridiplantae</taxon>
        <taxon>Streptophyta</taxon>
        <taxon>Embryophyta</taxon>
        <taxon>Tracheophyta</taxon>
        <taxon>Spermatophyta</taxon>
        <taxon>Magnoliopsida</taxon>
        <taxon>eudicotyledons</taxon>
        <taxon>Gunneridae</taxon>
        <taxon>Pentapetalae</taxon>
        <taxon>asterids</taxon>
        <taxon>Cornales</taxon>
        <taxon>Nyssaceae</taxon>
        <taxon>Nyssa</taxon>
    </lineage>
</organism>
<dbReference type="Gene3D" id="3.80.10.10">
    <property type="entry name" value="Ribonuclease Inhibitor"/>
    <property type="match status" value="1"/>
</dbReference>
<dbReference type="AlphaFoldDB" id="A0A5J4ZVA0"/>
<evidence type="ECO:0000313" key="5">
    <source>
        <dbReference type="EMBL" id="KAA8522675.1"/>
    </source>
</evidence>
<proteinExistence type="predicted"/>
<sequence>MLVLASCCYGCLEQERIPLLQVKASINNPNGNSLPSWQEGLVGEESNNCCEREGVKCNTKTGQLQTLDLSLNSLVGCVENEGFERLEQLSNPEVLDLGRNNFNNSILSTLGRLKSLKSLYLNYNKLRGSIHIDDFKGFENLEVLDVTSNELHSIIVYPGMRTRMLEY</sequence>
<name>A0A5J4ZVA0_9ASTE</name>
<dbReference type="PANTHER" id="PTHR48060:SF17">
    <property type="entry name" value="LRR RECEPTOR-LIKE SERINE_THREONINE-PROTEIN KINASE IRK-RELATED"/>
    <property type="match status" value="1"/>
</dbReference>
<dbReference type="InterPro" id="IPR053211">
    <property type="entry name" value="DNA_repair-toleration"/>
</dbReference>